<dbReference type="VEuPathDB" id="TriTrypDB:TvY486_1101130"/>
<evidence type="ECO:0000256" key="1">
    <source>
        <dbReference type="SAM" id="Coils"/>
    </source>
</evidence>
<proteinExistence type="predicted"/>
<evidence type="ECO:0000256" key="2">
    <source>
        <dbReference type="SAM" id="MobiDB-lite"/>
    </source>
</evidence>
<reference evidence="3" key="1">
    <citation type="journal article" date="2012" name="Proc. Natl. Acad. Sci. U.S.A.">
        <title>Antigenic diversity is generated by distinct evolutionary mechanisms in African trypanosome species.</title>
        <authorList>
            <person name="Jackson A.P."/>
            <person name="Berry A."/>
            <person name="Aslett M."/>
            <person name="Allison H.C."/>
            <person name="Burton P."/>
            <person name="Vavrova-Anderson J."/>
            <person name="Brown R."/>
            <person name="Browne H."/>
            <person name="Corton N."/>
            <person name="Hauser H."/>
            <person name="Gamble J."/>
            <person name="Gilderthorp R."/>
            <person name="Marcello L."/>
            <person name="McQuillan J."/>
            <person name="Otto T.D."/>
            <person name="Quail M.A."/>
            <person name="Sanders M.J."/>
            <person name="van Tonder A."/>
            <person name="Ginger M.L."/>
            <person name="Field M.C."/>
            <person name="Barry J.D."/>
            <person name="Hertz-Fowler C."/>
            <person name="Berriman M."/>
        </authorList>
    </citation>
    <scope>NUCLEOTIDE SEQUENCE</scope>
    <source>
        <strain evidence="3">Y486</strain>
    </source>
</reference>
<feature type="compositionally biased region" description="Polar residues" evidence="2">
    <location>
        <begin position="705"/>
        <end position="731"/>
    </location>
</feature>
<keyword evidence="1" id="KW-0175">Coiled coil</keyword>
<dbReference type="AlphaFoldDB" id="G0U9Z7"/>
<name>G0U9Z7_TRYVY</name>
<accession>G0U9Z7</accession>
<dbReference type="PANTHER" id="PTHR37028">
    <property type="entry name" value="UNNAMED PRODUCT-RELATED"/>
    <property type="match status" value="1"/>
</dbReference>
<gene>
    <name evidence="3" type="ORF">TVY486_1101130</name>
</gene>
<feature type="coiled-coil region" evidence="1">
    <location>
        <begin position="523"/>
        <end position="553"/>
    </location>
</feature>
<organism evidence="3">
    <name type="scientific">Trypanosoma vivax (strain Y486)</name>
    <dbReference type="NCBI Taxonomy" id="1055687"/>
    <lineage>
        <taxon>Eukaryota</taxon>
        <taxon>Discoba</taxon>
        <taxon>Euglenozoa</taxon>
        <taxon>Kinetoplastea</taxon>
        <taxon>Metakinetoplastina</taxon>
        <taxon>Trypanosomatida</taxon>
        <taxon>Trypanosomatidae</taxon>
        <taxon>Trypanosoma</taxon>
        <taxon>Duttonella</taxon>
    </lineage>
</organism>
<feature type="region of interest" description="Disordered" evidence="2">
    <location>
        <begin position="302"/>
        <end position="331"/>
    </location>
</feature>
<feature type="region of interest" description="Disordered" evidence="2">
    <location>
        <begin position="96"/>
        <end position="125"/>
    </location>
</feature>
<feature type="compositionally biased region" description="Polar residues" evidence="2">
    <location>
        <begin position="644"/>
        <end position="653"/>
    </location>
</feature>
<evidence type="ECO:0000313" key="3">
    <source>
        <dbReference type="EMBL" id="CCC52628.1"/>
    </source>
</evidence>
<dbReference type="PANTHER" id="PTHR37028:SF8">
    <property type="entry name" value="200 KDA ANTIGEN P200"/>
    <property type="match status" value="1"/>
</dbReference>
<protein>
    <submittedName>
        <fullName evidence="3">Uncharacterized protein</fullName>
    </submittedName>
</protein>
<sequence length="774" mass="86714">MSDSVEISTPRQLTGAYSLNWFDAISRTGPFGSPVITTSGHLSANAPAISTGESCCASSPQSVPEDLTPSTIRYTEESVVTPVHSLSRMHFFGSPPGGCDSSSSAAESTAANGGNHMASDPPNRQRVHHDVMYEEAMRMRLAKLQWAAAERMRQSLLEKARQERDCTFKPQLSAYASKIRRPAHLAPQHRIHDELISKKEWRARKQRERIEQELQGCTFRPLTVRAAKLKSSALVNDSHIFSQLYDHHEEKQRFFEEVQPQVVKQMEQQVLFKSPADAVLPKERVNAVVNRLFSRGAVLANGEEGDNDRKASPRRCTQPSTQMPFRPTMNPESERIVSQQLAAGVMHEDVLERLTRHSPEQQSPALRQYRQEFQEQLAVEMQELRSKYMQGLRASLSKERRRTFISAKFDALTSHARVMLQGNKRGDGKVSVKDLMEAAMFVLSPEEADELGTLLVNSGMDRLGKNDFVTLCERFVECLPEPNSSALCRLPPPRMEVAASRGGELPSNQVKQCTSLREKFTPEEREMLRAKRLERQRQRLEEFVQQRHAAQEEEKRQCTFKPSPARKIPNSCRGKCHVEVRTTKTETLRQAHVQKKLEKEEEVAVLDLPFPLVKDVFGPSLAARIIRQRSASTGPCGLSHTSKKSNGPRTVSASVAAAEQRSLSSKRQLVKRNRHEVSSCHTSICDATLSSRRTQSKERGAANPTALSDSSLEGAGSTTATGRVRSHSASSGPELHARRDAVLDRVISGDSTPLTELGRQLILKQLREYKVRQR</sequence>
<dbReference type="OMA" id="CTFRPLT"/>
<feature type="compositionally biased region" description="Low complexity" evidence="2">
    <location>
        <begin position="96"/>
        <end position="111"/>
    </location>
</feature>
<feature type="region of interest" description="Disordered" evidence="2">
    <location>
        <begin position="632"/>
        <end position="675"/>
    </location>
</feature>
<dbReference type="EMBL" id="HE573027">
    <property type="protein sequence ID" value="CCC52628.1"/>
    <property type="molecule type" value="Genomic_DNA"/>
</dbReference>
<feature type="region of interest" description="Disordered" evidence="2">
    <location>
        <begin position="691"/>
        <end position="737"/>
    </location>
</feature>